<keyword evidence="7" id="KW-1185">Reference proteome</keyword>
<dbReference type="GO" id="GO:0051287">
    <property type="term" value="F:NAD binding"/>
    <property type="evidence" value="ECO:0007669"/>
    <property type="project" value="InterPro"/>
</dbReference>
<accession>A0A1I2RPQ5</accession>
<reference evidence="7" key="1">
    <citation type="submission" date="2016-10" db="EMBL/GenBank/DDBJ databases">
        <authorList>
            <person name="Varghese N."/>
            <person name="Submissions S."/>
        </authorList>
    </citation>
    <scope>NUCLEOTIDE SEQUENCE [LARGE SCALE GENOMIC DNA]</scope>
    <source>
        <strain evidence="7">CGMCC 1.10971</strain>
    </source>
</reference>
<evidence type="ECO:0000256" key="2">
    <source>
        <dbReference type="ARBA" id="ARBA00023002"/>
    </source>
</evidence>
<dbReference type="InterPro" id="IPR020831">
    <property type="entry name" value="GlycerAld/Erythrose_P_DH"/>
</dbReference>
<dbReference type="PRINTS" id="PR00078">
    <property type="entry name" value="G3PDHDRGNASE"/>
</dbReference>
<dbReference type="NCBIfam" id="NF006139">
    <property type="entry name" value="PRK08289.1"/>
    <property type="match status" value="1"/>
</dbReference>
<dbReference type="SMART" id="SM00846">
    <property type="entry name" value="Gp_dh_N"/>
    <property type="match status" value="1"/>
</dbReference>
<gene>
    <name evidence="6" type="ORF">SAMN05216175_106208</name>
</gene>
<dbReference type="Gene3D" id="3.30.360.10">
    <property type="entry name" value="Dihydrodipicolinate Reductase, domain 2"/>
    <property type="match status" value="1"/>
</dbReference>
<dbReference type="OrthoDB" id="9803304at2"/>
<dbReference type="InterPro" id="IPR006424">
    <property type="entry name" value="Glyceraldehyde-3-P_DH_1"/>
</dbReference>
<dbReference type="CDD" id="cd18126">
    <property type="entry name" value="GAPDH_I_C"/>
    <property type="match status" value="1"/>
</dbReference>
<dbReference type="CDD" id="cd05214">
    <property type="entry name" value="GAPDH_I_N"/>
    <property type="match status" value="1"/>
</dbReference>
<dbReference type="InterPro" id="IPR036291">
    <property type="entry name" value="NAD(P)-bd_dom_sf"/>
</dbReference>
<dbReference type="InterPro" id="IPR020830">
    <property type="entry name" value="GlycerAld_3-P_DH_AS"/>
</dbReference>
<dbReference type="Gene3D" id="3.40.50.720">
    <property type="entry name" value="NAD(P)-binding Rossmann-like Domain"/>
    <property type="match status" value="1"/>
</dbReference>
<keyword evidence="2 4" id="KW-0560">Oxidoreductase</keyword>
<dbReference type="Pfam" id="PF02800">
    <property type="entry name" value="Gp_dh_C"/>
    <property type="match status" value="1"/>
</dbReference>
<protein>
    <recommendedName>
        <fullName evidence="4">Glyceraldehyde-3-phosphate dehydrogenase</fullName>
        <ecNumber evidence="4">1.2.1.-</ecNumber>
    </recommendedName>
</protein>
<evidence type="ECO:0000313" key="7">
    <source>
        <dbReference type="Proteomes" id="UP000198623"/>
    </source>
</evidence>
<evidence type="ECO:0000313" key="6">
    <source>
        <dbReference type="EMBL" id="SFG42063.1"/>
    </source>
</evidence>
<dbReference type="EMBL" id="FOOU01000006">
    <property type="protein sequence ID" value="SFG42063.1"/>
    <property type="molecule type" value="Genomic_DNA"/>
</dbReference>
<dbReference type="Proteomes" id="UP000198623">
    <property type="component" value="Unassembled WGS sequence"/>
</dbReference>
<dbReference type="AlphaFoldDB" id="A0A1I2RPQ5"/>
<dbReference type="NCBIfam" id="TIGR01534">
    <property type="entry name" value="GAPDH-I"/>
    <property type="match status" value="1"/>
</dbReference>
<dbReference type="EC" id="1.2.1.-" evidence="4"/>
<evidence type="ECO:0000256" key="4">
    <source>
        <dbReference type="RuleBase" id="RU361160"/>
    </source>
</evidence>
<evidence type="ECO:0000256" key="3">
    <source>
        <dbReference type="RuleBase" id="RU000397"/>
    </source>
</evidence>
<organism evidence="6 7">
    <name type="scientific">Neptunomonas qingdaonensis</name>
    <dbReference type="NCBI Taxonomy" id="1045558"/>
    <lineage>
        <taxon>Bacteria</taxon>
        <taxon>Pseudomonadati</taxon>
        <taxon>Pseudomonadota</taxon>
        <taxon>Gammaproteobacteria</taxon>
        <taxon>Oceanospirillales</taxon>
        <taxon>Oceanospirillaceae</taxon>
        <taxon>Neptunomonas</taxon>
    </lineage>
</organism>
<sequence length="494" mass="54295">MLRNFLTYVDVKLEKPVSQDQVFAEWKEREATAESMIPLIGRLYRDRNIETSVYGRLIVKRSVIDVLKAHRFARQMEAQELTVQDTYPVLEAIESLDVSGAHVDVGKMAVLFRQNGNGRSMKEFLEEELASVIGVEARQGTDVVLYGFGRIGRLLARLLIERTGGGQSLRLRAIVVRKGNASNDLEKRASLLRRDSVHGSFKGTIQIDEENNTLIANGNEIKVIFASSPDQIDYTQYGINNAIVIDNTGMWRDKEGLSLHLKSKGVARVLLTAPGKGVKNIVMGVNHHDIEDEDLILSAASCTTNAITPVLKAVNDAYGIENGHVETVHSYTNDQNLIDNYHKGDRRGRAAGLNMVITETGAAKAVSKALPVMEGKLTGNAIRVPTPNVSMAILNLNLTKAVDREGLNDYLRDAALHSPLQKQIAYSNSPEAVSSDFVGSRAAGIVDALATIATGNRCVLYVWYDNEFGYSCQVIRMAQKMADVTLPAFPKANK</sequence>
<dbReference type="STRING" id="1045558.SAMN05216175_106208"/>
<dbReference type="GO" id="GO:0006006">
    <property type="term" value="P:glucose metabolic process"/>
    <property type="evidence" value="ECO:0007669"/>
    <property type="project" value="InterPro"/>
</dbReference>
<dbReference type="SUPFAM" id="SSF55347">
    <property type="entry name" value="Glyceraldehyde-3-phosphate dehydrogenase-like, C-terminal domain"/>
    <property type="match status" value="1"/>
</dbReference>
<dbReference type="PROSITE" id="PS00071">
    <property type="entry name" value="GAPDH"/>
    <property type="match status" value="1"/>
</dbReference>
<proteinExistence type="inferred from homology"/>
<comment type="similarity">
    <text evidence="1 3">Belongs to the glyceraldehyde-3-phosphate dehydrogenase family.</text>
</comment>
<dbReference type="SUPFAM" id="SSF51735">
    <property type="entry name" value="NAD(P)-binding Rossmann-fold domains"/>
    <property type="match status" value="1"/>
</dbReference>
<dbReference type="PANTHER" id="PTHR43454:SF1">
    <property type="entry name" value="GLYCERALDEHYDE 3-PHOSPHATE DEHYDROGENASE NAD(P) BINDING DOMAIN-CONTAINING PROTEIN"/>
    <property type="match status" value="1"/>
</dbReference>
<evidence type="ECO:0000259" key="5">
    <source>
        <dbReference type="SMART" id="SM00846"/>
    </source>
</evidence>
<name>A0A1I2RPQ5_9GAMM</name>
<dbReference type="GO" id="GO:0016620">
    <property type="term" value="F:oxidoreductase activity, acting on the aldehyde or oxo group of donors, NAD or NADP as acceptor"/>
    <property type="evidence" value="ECO:0007669"/>
    <property type="project" value="InterPro"/>
</dbReference>
<feature type="domain" description="Glyceraldehyde 3-phosphate dehydrogenase NAD(P) binding" evidence="5">
    <location>
        <begin position="141"/>
        <end position="302"/>
    </location>
</feature>
<dbReference type="InterPro" id="IPR020829">
    <property type="entry name" value="GlycerAld_3-P_DH_cat"/>
</dbReference>
<dbReference type="InterPro" id="IPR020828">
    <property type="entry name" value="GlycerAld_3-P_DH_NAD(P)-bd"/>
</dbReference>
<dbReference type="GO" id="GO:0050661">
    <property type="term" value="F:NADP binding"/>
    <property type="evidence" value="ECO:0007669"/>
    <property type="project" value="InterPro"/>
</dbReference>
<dbReference type="Pfam" id="PF00044">
    <property type="entry name" value="Gp_dh_N"/>
    <property type="match status" value="1"/>
</dbReference>
<dbReference type="PANTHER" id="PTHR43454">
    <property type="entry name" value="GLYCERALDEHYDE-3-PHOSPHATE DEHYDROGENASE"/>
    <property type="match status" value="1"/>
</dbReference>
<evidence type="ECO:0000256" key="1">
    <source>
        <dbReference type="ARBA" id="ARBA00007406"/>
    </source>
</evidence>